<keyword evidence="3" id="KW-1185">Reference proteome</keyword>
<organism evidence="2 3">
    <name type="scientific">Letharia columbiana</name>
    <dbReference type="NCBI Taxonomy" id="112416"/>
    <lineage>
        <taxon>Eukaryota</taxon>
        <taxon>Fungi</taxon>
        <taxon>Dikarya</taxon>
        <taxon>Ascomycota</taxon>
        <taxon>Pezizomycotina</taxon>
        <taxon>Lecanoromycetes</taxon>
        <taxon>OSLEUM clade</taxon>
        <taxon>Lecanoromycetidae</taxon>
        <taxon>Lecanorales</taxon>
        <taxon>Lecanorineae</taxon>
        <taxon>Parmeliaceae</taxon>
        <taxon>Letharia</taxon>
    </lineage>
</organism>
<evidence type="ECO:0000313" key="3">
    <source>
        <dbReference type="Proteomes" id="UP000578531"/>
    </source>
</evidence>
<dbReference type="Proteomes" id="UP000578531">
    <property type="component" value="Unassembled WGS sequence"/>
</dbReference>
<proteinExistence type="predicted"/>
<feature type="compositionally biased region" description="Acidic residues" evidence="1">
    <location>
        <begin position="389"/>
        <end position="398"/>
    </location>
</feature>
<dbReference type="GeneID" id="59288346"/>
<dbReference type="RefSeq" id="XP_037164437.1">
    <property type="nucleotide sequence ID" value="XM_037308594.1"/>
</dbReference>
<evidence type="ECO:0000256" key="1">
    <source>
        <dbReference type="SAM" id="MobiDB-lite"/>
    </source>
</evidence>
<feature type="compositionally biased region" description="Polar residues" evidence="1">
    <location>
        <begin position="367"/>
        <end position="384"/>
    </location>
</feature>
<feature type="region of interest" description="Disordered" evidence="1">
    <location>
        <begin position="333"/>
        <end position="398"/>
    </location>
</feature>
<dbReference type="OrthoDB" id="5387321at2759"/>
<reference evidence="2 3" key="1">
    <citation type="journal article" date="2020" name="Genomics">
        <title>Complete, high-quality genomes from long-read metagenomic sequencing of two wolf lichen thalli reveals enigmatic genome architecture.</title>
        <authorList>
            <person name="McKenzie S.K."/>
            <person name="Walston R.F."/>
            <person name="Allen J.L."/>
        </authorList>
    </citation>
    <scope>NUCLEOTIDE SEQUENCE [LARGE SCALE GENOMIC DNA]</scope>
    <source>
        <strain evidence="2">WasteWater2</strain>
    </source>
</reference>
<feature type="compositionally biased region" description="Polar residues" evidence="1">
    <location>
        <begin position="184"/>
        <end position="195"/>
    </location>
</feature>
<evidence type="ECO:0000313" key="2">
    <source>
        <dbReference type="EMBL" id="KAF6235059.1"/>
    </source>
</evidence>
<comment type="caution">
    <text evidence="2">The sequence shown here is derived from an EMBL/GenBank/DDBJ whole genome shotgun (WGS) entry which is preliminary data.</text>
</comment>
<accession>A0A8H6L4C9</accession>
<name>A0A8H6L4C9_9LECA</name>
<protein>
    <submittedName>
        <fullName evidence="2">Uncharacterized protein</fullName>
    </submittedName>
</protein>
<sequence length="398" mass="42712">MPSTRTYHSISRSLNNASLAMPSLARASRIPTPQCASVARIPIATARSIPRPVNSLSVARKYIPTVQRARPSTTVASMASSFAAMSISKPANQAIASPSAPKPTSSLPSVAVPCSKLASDRIQARRQRIVANLQASRKRPTAPASIPKSSSMPSRAVPSAVTTPASIPQSSSMPSRAVPPAVTTPASIPQSSSMPSRAVPLAVITPVSILKSSSKPSRVIPAPPVNALASTLTSSWMPSRSRKPRGTKPYCEGRPGCLDEDGNRPQADYQPLFYFGLRCKCHPTEGDIPAQHKIGPRLWKTTPAEADVDPKRPRIVRFADNLVQSTRTFRPWYNKTWPSPEQSSDDTTEAEDDAAISAMDTPPAVEVNSNLLPGSSDFQSTWQTLMDEGFPDDDEHFS</sequence>
<gene>
    <name evidence="2" type="ORF">HO173_006686</name>
</gene>
<feature type="compositionally biased region" description="Acidic residues" evidence="1">
    <location>
        <begin position="343"/>
        <end position="354"/>
    </location>
</feature>
<feature type="compositionally biased region" description="Polar residues" evidence="1">
    <location>
        <begin position="160"/>
        <end position="174"/>
    </location>
</feature>
<feature type="region of interest" description="Disordered" evidence="1">
    <location>
        <begin position="131"/>
        <end position="196"/>
    </location>
</feature>
<dbReference type="AlphaFoldDB" id="A0A8H6L4C9"/>
<dbReference type="EMBL" id="JACCJC010000026">
    <property type="protein sequence ID" value="KAF6235059.1"/>
    <property type="molecule type" value="Genomic_DNA"/>
</dbReference>